<gene>
    <name evidence="2" type="ORF">ACFSDA_08030</name>
</gene>
<dbReference type="Proteomes" id="UP001597280">
    <property type="component" value="Unassembled WGS sequence"/>
</dbReference>
<dbReference type="RefSeq" id="WP_343904237.1">
    <property type="nucleotide sequence ID" value="NZ_BAAAIS010000002.1"/>
</dbReference>
<accession>A0ABW4PZY3</accession>
<sequence length="47" mass="5177">MNALPDLSTYQSPELTPPDLDDYDGPLGWELELDFEDRFGADCGDAA</sequence>
<evidence type="ECO:0000313" key="2">
    <source>
        <dbReference type="EMBL" id="MFD1835026.1"/>
    </source>
</evidence>
<feature type="region of interest" description="Disordered" evidence="1">
    <location>
        <begin position="1"/>
        <end position="25"/>
    </location>
</feature>
<comment type="caution">
    <text evidence="2">The sequence shown here is derived from an EMBL/GenBank/DDBJ whole genome shotgun (WGS) entry which is preliminary data.</text>
</comment>
<proteinExistence type="predicted"/>
<evidence type="ECO:0000256" key="1">
    <source>
        <dbReference type="SAM" id="MobiDB-lite"/>
    </source>
</evidence>
<name>A0ABW4PZY3_9MICO</name>
<keyword evidence="3" id="KW-1185">Reference proteome</keyword>
<reference evidence="3" key="1">
    <citation type="journal article" date="2019" name="Int. J. Syst. Evol. Microbiol.">
        <title>The Global Catalogue of Microorganisms (GCM) 10K type strain sequencing project: providing services to taxonomists for standard genome sequencing and annotation.</title>
        <authorList>
            <consortium name="The Broad Institute Genomics Platform"/>
            <consortium name="The Broad Institute Genome Sequencing Center for Infectious Disease"/>
            <person name="Wu L."/>
            <person name="Ma J."/>
        </authorList>
    </citation>
    <scope>NUCLEOTIDE SEQUENCE [LARGE SCALE GENOMIC DNA]</scope>
    <source>
        <strain evidence="3">JCM 11650</strain>
    </source>
</reference>
<organism evidence="2 3">
    <name type="scientific">Brachybacterium rhamnosum</name>
    <dbReference type="NCBI Taxonomy" id="173361"/>
    <lineage>
        <taxon>Bacteria</taxon>
        <taxon>Bacillati</taxon>
        <taxon>Actinomycetota</taxon>
        <taxon>Actinomycetes</taxon>
        <taxon>Micrococcales</taxon>
        <taxon>Dermabacteraceae</taxon>
        <taxon>Brachybacterium</taxon>
    </lineage>
</organism>
<protein>
    <submittedName>
        <fullName evidence="2">Uncharacterized protein</fullName>
    </submittedName>
</protein>
<dbReference type="EMBL" id="JBHUFL010000002">
    <property type="protein sequence ID" value="MFD1835026.1"/>
    <property type="molecule type" value="Genomic_DNA"/>
</dbReference>
<evidence type="ECO:0000313" key="3">
    <source>
        <dbReference type="Proteomes" id="UP001597280"/>
    </source>
</evidence>